<feature type="DNA-binding region" description="OmpR/PhoB-type" evidence="7">
    <location>
        <begin position="135"/>
        <end position="234"/>
    </location>
</feature>
<evidence type="ECO:0000313" key="11">
    <source>
        <dbReference type="Proteomes" id="UP001427805"/>
    </source>
</evidence>
<dbReference type="PANTHER" id="PTHR48111">
    <property type="entry name" value="REGULATOR OF RPOS"/>
    <property type="match status" value="1"/>
</dbReference>
<dbReference type="Gene3D" id="1.10.10.10">
    <property type="entry name" value="Winged helix-like DNA-binding domain superfamily/Winged helix DNA-binding domain"/>
    <property type="match status" value="1"/>
</dbReference>
<protein>
    <submittedName>
        <fullName evidence="10">Response regulator</fullName>
    </submittedName>
</protein>
<dbReference type="InterPro" id="IPR016032">
    <property type="entry name" value="Sig_transdc_resp-reg_C-effctor"/>
</dbReference>
<keyword evidence="2" id="KW-0902">Two-component regulatory system</keyword>
<keyword evidence="3" id="KW-0805">Transcription regulation</keyword>
<evidence type="ECO:0000256" key="3">
    <source>
        <dbReference type="ARBA" id="ARBA00023015"/>
    </source>
</evidence>
<dbReference type="PROSITE" id="PS50110">
    <property type="entry name" value="RESPONSE_REGULATORY"/>
    <property type="match status" value="1"/>
</dbReference>
<evidence type="ECO:0000259" key="8">
    <source>
        <dbReference type="PROSITE" id="PS50110"/>
    </source>
</evidence>
<dbReference type="RefSeq" id="WP_346247911.1">
    <property type="nucleotide sequence ID" value="NZ_JBDIZK010000010.1"/>
</dbReference>
<name>A0ABV0BCV6_9SPHN</name>
<dbReference type="InterPro" id="IPR001789">
    <property type="entry name" value="Sig_transdc_resp-reg_receiver"/>
</dbReference>
<evidence type="ECO:0000256" key="5">
    <source>
        <dbReference type="ARBA" id="ARBA00023163"/>
    </source>
</evidence>
<dbReference type="Pfam" id="PF00072">
    <property type="entry name" value="Response_reg"/>
    <property type="match status" value="1"/>
</dbReference>
<accession>A0ABV0BCV6</accession>
<dbReference type="Proteomes" id="UP001427805">
    <property type="component" value="Unassembled WGS sequence"/>
</dbReference>
<dbReference type="Pfam" id="PF00486">
    <property type="entry name" value="Trans_reg_C"/>
    <property type="match status" value="1"/>
</dbReference>
<dbReference type="SUPFAM" id="SSF46894">
    <property type="entry name" value="C-terminal effector domain of the bipartite response regulators"/>
    <property type="match status" value="1"/>
</dbReference>
<reference evidence="10 11" key="1">
    <citation type="submission" date="2024-05" db="EMBL/GenBank/DDBJ databases">
        <title>Sphingomonas sp. HF-S3 16S ribosomal RNA gene Genome sequencing and assembly.</title>
        <authorList>
            <person name="Lee H."/>
        </authorList>
    </citation>
    <scope>NUCLEOTIDE SEQUENCE [LARGE SCALE GENOMIC DNA]</scope>
    <source>
        <strain evidence="10 11">HF-S3</strain>
    </source>
</reference>
<evidence type="ECO:0000256" key="2">
    <source>
        <dbReference type="ARBA" id="ARBA00023012"/>
    </source>
</evidence>
<evidence type="ECO:0000256" key="7">
    <source>
        <dbReference type="PROSITE-ProRule" id="PRU01091"/>
    </source>
</evidence>
<comment type="caution">
    <text evidence="10">The sequence shown here is derived from an EMBL/GenBank/DDBJ whole genome shotgun (WGS) entry which is preliminary data.</text>
</comment>
<gene>
    <name evidence="10" type="ORF">TPR58_16985</name>
</gene>
<dbReference type="Gene3D" id="6.10.250.690">
    <property type="match status" value="1"/>
</dbReference>
<keyword evidence="5" id="KW-0804">Transcription</keyword>
<dbReference type="InterPro" id="IPR011006">
    <property type="entry name" value="CheY-like_superfamily"/>
</dbReference>
<feature type="modified residue" description="4-aspartylphosphate" evidence="6">
    <location>
        <position position="60"/>
    </location>
</feature>
<evidence type="ECO:0000256" key="1">
    <source>
        <dbReference type="ARBA" id="ARBA00022553"/>
    </source>
</evidence>
<dbReference type="InterPro" id="IPR036388">
    <property type="entry name" value="WH-like_DNA-bd_sf"/>
</dbReference>
<dbReference type="PROSITE" id="PS51755">
    <property type="entry name" value="OMPR_PHOB"/>
    <property type="match status" value="1"/>
</dbReference>
<feature type="domain" description="OmpR/PhoB-type" evidence="9">
    <location>
        <begin position="135"/>
        <end position="234"/>
    </location>
</feature>
<dbReference type="SUPFAM" id="SSF52172">
    <property type="entry name" value="CheY-like"/>
    <property type="match status" value="1"/>
</dbReference>
<dbReference type="InterPro" id="IPR001867">
    <property type="entry name" value="OmpR/PhoB-type_DNA-bd"/>
</dbReference>
<feature type="domain" description="Response regulatory" evidence="8">
    <location>
        <begin position="11"/>
        <end position="122"/>
    </location>
</feature>
<dbReference type="InterPro" id="IPR039420">
    <property type="entry name" value="WalR-like"/>
</dbReference>
<keyword evidence="4 7" id="KW-0238">DNA-binding</keyword>
<organism evidence="10 11">
    <name type="scientific">Sphingomonas rustica</name>
    <dbReference type="NCBI Taxonomy" id="3103142"/>
    <lineage>
        <taxon>Bacteria</taxon>
        <taxon>Pseudomonadati</taxon>
        <taxon>Pseudomonadota</taxon>
        <taxon>Alphaproteobacteria</taxon>
        <taxon>Sphingomonadales</taxon>
        <taxon>Sphingomonadaceae</taxon>
        <taxon>Sphingomonas</taxon>
    </lineage>
</organism>
<dbReference type="SMART" id="SM00448">
    <property type="entry name" value="REC"/>
    <property type="match status" value="1"/>
</dbReference>
<proteinExistence type="predicted"/>
<evidence type="ECO:0000259" key="9">
    <source>
        <dbReference type="PROSITE" id="PS51755"/>
    </source>
</evidence>
<evidence type="ECO:0000256" key="4">
    <source>
        <dbReference type="ARBA" id="ARBA00023125"/>
    </source>
</evidence>
<sequence>MDAEDRDRRADLLIVDDDPAVRRALHDYLTGPEFSVRSADGSAAMDAAIASRMPDLVVLDVMMPGETGLSICRRLDGIVPVLIISAAGETTDRIVGLEVGASDYLAKPFDPRELLARIRAILRRPASRREDASPPQRYRFAGWLFDRDARSLIDPDGAGVALTTGEFSLLLAFVERPGRILSRDQLLALTHGPLAENFDRAVDLAVSRLRRKLDRPGQPPLIETVRGVGYRALVEVERA</sequence>
<dbReference type="CDD" id="cd00383">
    <property type="entry name" value="trans_reg_C"/>
    <property type="match status" value="1"/>
</dbReference>
<dbReference type="SMART" id="SM00862">
    <property type="entry name" value="Trans_reg_C"/>
    <property type="match status" value="1"/>
</dbReference>
<evidence type="ECO:0000256" key="6">
    <source>
        <dbReference type="PROSITE-ProRule" id="PRU00169"/>
    </source>
</evidence>
<evidence type="ECO:0000313" key="10">
    <source>
        <dbReference type="EMBL" id="MEN3748873.1"/>
    </source>
</evidence>
<keyword evidence="1 6" id="KW-0597">Phosphoprotein</keyword>
<dbReference type="PANTHER" id="PTHR48111:SF4">
    <property type="entry name" value="DNA-BINDING DUAL TRANSCRIPTIONAL REGULATOR OMPR"/>
    <property type="match status" value="1"/>
</dbReference>
<dbReference type="Gene3D" id="3.40.50.2300">
    <property type="match status" value="1"/>
</dbReference>
<keyword evidence="11" id="KW-1185">Reference proteome</keyword>
<dbReference type="EMBL" id="JBDIZK010000010">
    <property type="protein sequence ID" value="MEN3748873.1"/>
    <property type="molecule type" value="Genomic_DNA"/>
</dbReference>